<evidence type="ECO:0000256" key="5">
    <source>
        <dbReference type="ARBA" id="ARBA00023204"/>
    </source>
</evidence>
<dbReference type="Proteomes" id="UP000680634">
    <property type="component" value="Unassembled WGS sequence"/>
</dbReference>
<dbReference type="EMBL" id="JAERKB010000020">
    <property type="protein sequence ID" value="MBS0971417.1"/>
    <property type="molecule type" value="Genomic_DNA"/>
</dbReference>
<dbReference type="GO" id="GO:0004519">
    <property type="term" value="F:endonuclease activity"/>
    <property type="evidence" value="ECO:0007669"/>
    <property type="project" value="UniProtKB-KW"/>
</dbReference>
<name>A0ABS5JN54_9GAMM</name>
<evidence type="ECO:0000256" key="6">
    <source>
        <dbReference type="ARBA" id="ARBA00029466"/>
    </source>
</evidence>
<keyword evidence="5" id="KW-0234">DNA repair</keyword>
<dbReference type="InterPro" id="IPR011335">
    <property type="entry name" value="Restrct_endonuc-II-like"/>
</dbReference>
<evidence type="ECO:0000256" key="1">
    <source>
        <dbReference type="ARBA" id="ARBA00022722"/>
    </source>
</evidence>
<dbReference type="Pfam" id="PF03852">
    <property type="entry name" value="Vsr"/>
    <property type="match status" value="1"/>
</dbReference>
<reference evidence="8" key="2">
    <citation type="submission" date="2023-07" db="EMBL/GenBank/DDBJ databases">
        <title>Genome-inferred correspondence between phylogeny and metabolic traits in the wild Drosophila gut microbiome.</title>
        <authorList>
            <person name="Bueno E."/>
            <person name="Blow F."/>
            <person name="Douglas A.E."/>
        </authorList>
    </citation>
    <scope>NUCLEOTIDE SEQUENCE [LARGE SCALE GENOMIC DNA]</scope>
    <source>
        <strain evidence="8">JGM97</strain>
    </source>
</reference>
<dbReference type="InterPro" id="IPR004603">
    <property type="entry name" value="DNA_mismatch_endonuc_vsr"/>
</dbReference>
<gene>
    <name evidence="7" type="primary">vsr</name>
    <name evidence="7" type="ORF">JK232_21270</name>
</gene>
<accession>A0ABS5JN54</accession>
<keyword evidence="1" id="KW-0540">Nuclease</keyword>
<comment type="similarity">
    <text evidence="6">Belongs to the Vsr family.</text>
</comment>
<dbReference type="SUPFAM" id="SSF52980">
    <property type="entry name" value="Restriction endonuclease-like"/>
    <property type="match status" value="1"/>
</dbReference>
<comment type="caution">
    <text evidence="7">The sequence shown here is derived from an EMBL/GenBank/DDBJ whole genome shotgun (WGS) entry which is preliminary data.</text>
</comment>
<evidence type="ECO:0000313" key="7">
    <source>
        <dbReference type="EMBL" id="MBS0971417.1"/>
    </source>
</evidence>
<dbReference type="Gene3D" id="3.40.960.10">
    <property type="entry name" value="VSR Endonuclease"/>
    <property type="match status" value="1"/>
</dbReference>
<dbReference type="RefSeq" id="WP_212589670.1">
    <property type="nucleotide sequence ID" value="NZ_JAERKB010000020.1"/>
</dbReference>
<evidence type="ECO:0000256" key="3">
    <source>
        <dbReference type="ARBA" id="ARBA00022763"/>
    </source>
</evidence>
<proteinExistence type="inferred from homology"/>
<sequence length="160" mass="18834">MSDIHNTKVRSLNMAAVHSKNTAPELWLRHRLHAAGYRYRIHVKGLPGSPDLVFPKYKCVIFVHGCFWHMHLCSRFSWPINRGEWWKNKIQGNYRRDLQDQDKLRELGWRVLIVWQCAIKGKDRIPEIELLGRVSTWLESGDSLREIPAFPCVTNPKLFC</sequence>
<keyword evidence="2 7" id="KW-0255">Endonuclease</keyword>
<evidence type="ECO:0000256" key="4">
    <source>
        <dbReference type="ARBA" id="ARBA00022801"/>
    </source>
</evidence>
<evidence type="ECO:0000313" key="8">
    <source>
        <dbReference type="Proteomes" id="UP000680634"/>
    </source>
</evidence>
<dbReference type="NCBIfam" id="TIGR00632">
    <property type="entry name" value="vsr"/>
    <property type="match status" value="1"/>
</dbReference>
<protein>
    <submittedName>
        <fullName evidence="7">DNA mismatch endonuclease Vsr</fullName>
    </submittedName>
</protein>
<keyword evidence="4" id="KW-0378">Hydrolase</keyword>
<keyword evidence="3" id="KW-0227">DNA damage</keyword>
<keyword evidence="8" id="KW-1185">Reference proteome</keyword>
<reference evidence="7 8" key="1">
    <citation type="submission" date="2020-12" db="EMBL/GenBank/DDBJ databases">
        <authorList>
            <person name="Mcmullen J.G."/>
        </authorList>
    </citation>
    <scope>NUCLEOTIDE SEQUENCE [LARGE SCALE GENOMIC DNA]</scope>
    <source>
        <strain evidence="7 8">JGM97</strain>
    </source>
</reference>
<organism evidence="7 8">
    <name type="scientific">Nissabacter archeti</name>
    <dbReference type="NCBI Taxonomy" id="1917880"/>
    <lineage>
        <taxon>Bacteria</taxon>
        <taxon>Pseudomonadati</taxon>
        <taxon>Pseudomonadota</taxon>
        <taxon>Gammaproteobacteria</taxon>
        <taxon>Enterobacterales</taxon>
        <taxon>Yersiniaceae</taxon>
        <taxon>Nissabacter</taxon>
    </lineage>
</organism>
<evidence type="ECO:0000256" key="2">
    <source>
        <dbReference type="ARBA" id="ARBA00022759"/>
    </source>
</evidence>
<dbReference type="CDD" id="cd00221">
    <property type="entry name" value="Vsr"/>
    <property type="match status" value="1"/>
</dbReference>